<keyword evidence="1" id="KW-0472">Membrane</keyword>
<dbReference type="AlphaFoldDB" id="A0A1X7LBW5"/>
<name>A0A1X7LBW5_9BACL</name>
<dbReference type="Proteomes" id="UP000193834">
    <property type="component" value="Unassembled WGS sequence"/>
</dbReference>
<feature type="transmembrane region" description="Helical" evidence="1">
    <location>
        <begin position="153"/>
        <end position="181"/>
    </location>
</feature>
<evidence type="ECO:0000313" key="2">
    <source>
        <dbReference type="EMBL" id="SMG50893.1"/>
    </source>
</evidence>
<dbReference type="EMBL" id="FXAZ01000004">
    <property type="protein sequence ID" value="SMG50893.1"/>
    <property type="molecule type" value="Genomic_DNA"/>
</dbReference>
<evidence type="ECO:0000256" key="1">
    <source>
        <dbReference type="SAM" id="Phobius"/>
    </source>
</evidence>
<protein>
    <submittedName>
        <fullName evidence="2">Uncharacterized protein</fullName>
    </submittedName>
</protein>
<proteinExistence type="predicted"/>
<keyword evidence="1" id="KW-1133">Transmembrane helix</keyword>
<accession>A0A1X7LBW5</accession>
<feature type="transmembrane region" description="Helical" evidence="1">
    <location>
        <begin position="81"/>
        <end position="99"/>
    </location>
</feature>
<organism evidence="2 3">
    <name type="scientific">Paenibacillus aquistagni</name>
    <dbReference type="NCBI Taxonomy" id="1852522"/>
    <lineage>
        <taxon>Bacteria</taxon>
        <taxon>Bacillati</taxon>
        <taxon>Bacillota</taxon>
        <taxon>Bacilli</taxon>
        <taxon>Bacillales</taxon>
        <taxon>Paenibacillaceae</taxon>
        <taxon>Paenibacillus</taxon>
    </lineage>
</organism>
<gene>
    <name evidence="2" type="ORF">SAMN06295960_3186</name>
</gene>
<reference evidence="2 3" key="1">
    <citation type="submission" date="2017-04" db="EMBL/GenBank/DDBJ databases">
        <authorList>
            <person name="Afonso C.L."/>
            <person name="Miller P.J."/>
            <person name="Scott M.A."/>
            <person name="Spackman E."/>
            <person name="Goraichik I."/>
            <person name="Dimitrov K.M."/>
            <person name="Suarez D.L."/>
            <person name="Swayne D.E."/>
        </authorList>
    </citation>
    <scope>NUCLEOTIDE SEQUENCE [LARGE SCALE GENOMIC DNA]</scope>
    <source>
        <strain evidence="2 3">11</strain>
    </source>
</reference>
<sequence length="198" mass="21840">MEKKESDGYSISSGVNNPFGYDIHPANHPILEERDIGVIAMFPTFFFVGIISVLVSFLLSFLIGVYGLYDHFIGNPYYGAIIYYAYFSIPALVVFVLSMAKRIRALPIRSLVICSITTGLGYLVCSLVVNILYRDLVSFVPLDMSKFPLRHGLLLLIGPHGVRAGEILLVSVMLMLSIFLVGKVRRSRGVSGDAVEEG</sequence>
<feature type="transmembrane region" description="Helical" evidence="1">
    <location>
        <begin position="111"/>
        <end position="133"/>
    </location>
</feature>
<evidence type="ECO:0000313" key="3">
    <source>
        <dbReference type="Proteomes" id="UP000193834"/>
    </source>
</evidence>
<keyword evidence="1" id="KW-0812">Transmembrane</keyword>
<keyword evidence="3" id="KW-1185">Reference proteome</keyword>
<feature type="transmembrane region" description="Helical" evidence="1">
    <location>
        <begin position="44"/>
        <end position="69"/>
    </location>
</feature>